<accession>A0A0M3HUG0</accession>
<evidence type="ECO:0000313" key="3">
    <source>
        <dbReference type="WBParaSite" id="ALUE_0000642901-mRNA-1"/>
    </source>
</evidence>
<proteinExistence type="predicted"/>
<sequence>MSAKAWIRRLSHDSNETSLVIPPIYMHNCSESSSTQRDAMRSESSTGTPRRRIFGKSWDSAKRRLSLPGSTHHHDLGFILHAYRHVSDECRREQQQNVGSLPDLVEKAPESGRSPRSGEHTKRVTVLDRPGQEKAHYTGNRVRHRNGNAPKQSVAMVSQPNDALNGVDASFAAIIWTWRPLVVMLVMYPMLRIITTR</sequence>
<feature type="region of interest" description="Disordered" evidence="1">
    <location>
        <begin position="29"/>
        <end position="57"/>
    </location>
</feature>
<dbReference type="WBParaSite" id="ALUE_0000642901-mRNA-1">
    <property type="protein sequence ID" value="ALUE_0000642901-mRNA-1"/>
    <property type="gene ID" value="ALUE_0000642901"/>
</dbReference>
<name>A0A0M3HUG0_ASCLU</name>
<feature type="compositionally biased region" description="Basic and acidic residues" evidence="1">
    <location>
        <begin position="116"/>
        <end position="136"/>
    </location>
</feature>
<reference evidence="3" key="1">
    <citation type="submission" date="2017-02" db="UniProtKB">
        <authorList>
            <consortium name="WormBaseParasite"/>
        </authorList>
    </citation>
    <scope>IDENTIFICATION</scope>
</reference>
<dbReference type="Proteomes" id="UP000036681">
    <property type="component" value="Unplaced"/>
</dbReference>
<feature type="compositionally biased region" description="Polar residues" evidence="1">
    <location>
        <begin position="29"/>
        <end position="48"/>
    </location>
</feature>
<organism evidence="2 3">
    <name type="scientific">Ascaris lumbricoides</name>
    <name type="common">Giant roundworm</name>
    <dbReference type="NCBI Taxonomy" id="6252"/>
    <lineage>
        <taxon>Eukaryota</taxon>
        <taxon>Metazoa</taxon>
        <taxon>Ecdysozoa</taxon>
        <taxon>Nematoda</taxon>
        <taxon>Chromadorea</taxon>
        <taxon>Rhabditida</taxon>
        <taxon>Spirurina</taxon>
        <taxon>Ascaridomorpha</taxon>
        <taxon>Ascaridoidea</taxon>
        <taxon>Ascarididae</taxon>
        <taxon>Ascaris</taxon>
    </lineage>
</organism>
<keyword evidence="2" id="KW-1185">Reference proteome</keyword>
<evidence type="ECO:0000256" key="1">
    <source>
        <dbReference type="SAM" id="MobiDB-lite"/>
    </source>
</evidence>
<feature type="region of interest" description="Disordered" evidence="1">
    <location>
        <begin position="91"/>
        <end position="137"/>
    </location>
</feature>
<protein>
    <submittedName>
        <fullName evidence="3">DUF4808 domain-containing protein</fullName>
    </submittedName>
</protein>
<dbReference type="AlphaFoldDB" id="A0A0M3HUG0"/>
<evidence type="ECO:0000313" key="2">
    <source>
        <dbReference type="Proteomes" id="UP000036681"/>
    </source>
</evidence>